<sequence>MANPKIYVPLNRFFYLLLLSWSCTQLRAQALQENQSIAGKGPEKIYLQIPTTMVANDQTLWFKALVSYAESHWPTTQSGILYVDLVNPYGKVVSHKIVKLEHGVGQGGFELDKDHFPGRYQLRAYTQWNRNFGDDFLFTEYVQIVSLGRNDHLAIEQGRWEENPEGGYTLKLTLNPSQLDKYKQKKKLWLYFDNGQTRDSVALKNKGEPIAWERHFEQRPDWLTLTLDSGMGQKFSKTLYASTPAPDLQFFPESGSLVTGIMTKIGFKSVGIDGKGATVTGVIYDRDGNQVIDFKSNELGMGYFSFVPEFDKGYYAKVELESGINSLEYALPQVAQHGYVMNIFKLGDHIRAMVNTKNVPDKNLSIYVSGRGRNLYTLDGHIKKGRFHAQIPYSELPEGILIFTLKDQNGQAVAERLFFNTIPGEDLVNIDTDNYQLRKRKKSTLSLALNSKDRQLPVESSVLIMNKSERIPPAHIRSFMLLQSELKGTIETPNFYFQENSIRKNDLDALLLTQGWRNYKYPAKRVGNSYFWPQKNLAVKGKVLSKGLRKNPLAGAQLTLAALGNPFLFENQTLDSLGQFQFNLAETYGIAQKLWLQTKHPKTKGQGYKIVLDSFQPPKVVYEHSPIPAERIQTKTLAIKQAQTDRARVEMVFDSLFGVTQLDEVILEDFHLTPEKKAFYKKYGEPDVIIEGEAIKAKEKDWSYGLYSILLFNYGHIVKIEQFPDGFMLAHVHGAGPTLIMVDGRLIEKYEYEWLPHMDPDIVEKIEIIRPAKFFRSRFLEVFPETHPLEAPSIGNIIAVETKNKVGVYANYRPTPGTTTALVPSFSPIKEFYEPKFAEMKTNQPDLRTILQWIPQVEWDASGHAQIPFYSSDQAGKYTIVVESYTPNGQVEYLEKEIEVLDEVSPNPNY</sequence>
<comment type="caution">
    <text evidence="1">The sequence shown here is derived from an EMBL/GenBank/DDBJ whole genome shotgun (WGS) entry which is preliminary data.</text>
</comment>
<accession>A0A2A4G5Q8</accession>
<protein>
    <submittedName>
        <fullName evidence="1">Uncharacterized protein</fullName>
    </submittedName>
</protein>
<proteinExistence type="predicted"/>
<evidence type="ECO:0000313" key="1">
    <source>
        <dbReference type="EMBL" id="PCE63763.1"/>
    </source>
</evidence>
<dbReference type="AlphaFoldDB" id="A0A2A4G5Q8"/>
<dbReference type="Gene3D" id="2.60.40.1930">
    <property type="match status" value="1"/>
</dbReference>
<gene>
    <name evidence="1" type="ORF">B7P33_10840</name>
</gene>
<dbReference type="OrthoDB" id="679547at2"/>
<evidence type="ECO:0000313" key="2">
    <source>
        <dbReference type="Proteomes" id="UP000219559"/>
    </source>
</evidence>
<name>A0A2A4G5Q8_9FLAO</name>
<dbReference type="RefSeq" id="WP_141402483.1">
    <property type="nucleotide sequence ID" value="NZ_NBWU01000004.1"/>
</dbReference>
<dbReference type="Proteomes" id="UP000219559">
    <property type="component" value="Unassembled WGS sequence"/>
</dbReference>
<dbReference type="EMBL" id="NBWU01000004">
    <property type="protein sequence ID" value="PCE63763.1"/>
    <property type="molecule type" value="Genomic_DNA"/>
</dbReference>
<keyword evidence="2" id="KW-1185">Reference proteome</keyword>
<reference evidence="1 2" key="1">
    <citation type="submission" date="2017-04" db="EMBL/GenBank/DDBJ databases">
        <title>A new member of the family Flavobacteriaceae isolated from ascidians.</title>
        <authorList>
            <person name="Chen L."/>
        </authorList>
    </citation>
    <scope>NUCLEOTIDE SEQUENCE [LARGE SCALE GENOMIC DNA]</scope>
    <source>
        <strain evidence="1 2">HQA918</strain>
    </source>
</reference>
<organism evidence="1 2">
    <name type="scientific">Sediminicola luteus</name>
    <dbReference type="NCBI Taxonomy" id="319238"/>
    <lineage>
        <taxon>Bacteria</taxon>
        <taxon>Pseudomonadati</taxon>
        <taxon>Bacteroidota</taxon>
        <taxon>Flavobacteriia</taxon>
        <taxon>Flavobacteriales</taxon>
        <taxon>Flavobacteriaceae</taxon>
        <taxon>Sediminicola</taxon>
    </lineage>
</organism>